<dbReference type="Pfam" id="PF03022">
    <property type="entry name" value="MRJP"/>
    <property type="match status" value="1"/>
</dbReference>
<evidence type="ECO:0000313" key="7">
    <source>
        <dbReference type="Proteomes" id="UP001162164"/>
    </source>
</evidence>
<comment type="subcellular location">
    <subcellularLocation>
        <location evidence="1">Secreted</location>
    </subcellularLocation>
</comment>
<evidence type="ECO:0000256" key="2">
    <source>
        <dbReference type="ARBA" id="ARBA00009127"/>
    </source>
</evidence>
<reference evidence="6" key="1">
    <citation type="journal article" date="2023" name="Insect Mol. Biol.">
        <title>Genome sequencing provides insights into the evolution of gene families encoding plant cell wall-degrading enzymes in longhorned beetles.</title>
        <authorList>
            <person name="Shin N.R."/>
            <person name="Okamura Y."/>
            <person name="Kirsch R."/>
            <person name="Pauchet Y."/>
        </authorList>
    </citation>
    <scope>NUCLEOTIDE SEQUENCE</scope>
    <source>
        <strain evidence="6">MMC_N1</strain>
    </source>
</reference>
<keyword evidence="7" id="KW-1185">Reference proteome</keyword>
<name>A0ABQ9JTT4_9CUCU</name>
<dbReference type="Proteomes" id="UP001162164">
    <property type="component" value="Unassembled WGS sequence"/>
</dbReference>
<dbReference type="Gene3D" id="2.120.10.30">
    <property type="entry name" value="TolB, C-terminal domain"/>
    <property type="match status" value="1"/>
</dbReference>
<evidence type="ECO:0000256" key="1">
    <source>
        <dbReference type="ARBA" id="ARBA00004613"/>
    </source>
</evidence>
<keyword evidence="4 5" id="KW-0732">Signal</keyword>
<dbReference type="PANTHER" id="PTHR10009:SF12">
    <property type="entry name" value="LD43175P"/>
    <property type="match status" value="1"/>
</dbReference>
<feature type="non-terminal residue" evidence="6">
    <location>
        <position position="458"/>
    </location>
</feature>
<evidence type="ECO:0000256" key="3">
    <source>
        <dbReference type="ARBA" id="ARBA00022525"/>
    </source>
</evidence>
<gene>
    <name evidence="6" type="ORF">NQ317_013433</name>
</gene>
<dbReference type="EMBL" id="JAPWTJ010000217">
    <property type="protein sequence ID" value="KAJ8980979.1"/>
    <property type="molecule type" value="Genomic_DNA"/>
</dbReference>
<evidence type="ECO:0000256" key="5">
    <source>
        <dbReference type="SAM" id="SignalP"/>
    </source>
</evidence>
<proteinExistence type="inferred from homology"/>
<protein>
    <submittedName>
        <fullName evidence="6">Uncharacterized protein</fullName>
    </submittedName>
</protein>
<organism evidence="6 7">
    <name type="scientific">Molorchus minor</name>
    <dbReference type="NCBI Taxonomy" id="1323400"/>
    <lineage>
        <taxon>Eukaryota</taxon>
        <taxon>Metazoa</taxon>
        <taxon>Ecdysozoa</taxon>
        <taxon>Arthropoda</taxon>
        <taxon>Hexapoda</taxon>
        <taxon>Insecta</taxon>
        <taxon>Pterygota</taxon>
        <taxon>Neoptera</taxon>
        <taxon>Endopterygota</taxon>
        <taxon>Coleoptera</taxon>
        <taxon>Polyphaga</taxon>
        <taxon>Cucujiformia</taxon>
        <taxon>Chrysomeloidea</taxon>
        <taxon>Cerambycidae</taxon>
        <taxon>Lamiinae</taxon>
        <taxon>Monochamini</taxon>
        <taxon>Molorchus</taxon>
    </lineage>
</organism>
<comment type="caution">
    <text evidence="6">The sequence shown here is derived from an EMBL/GenBank/DDBJ whole genome shotgun (WGS) entry which is preliminary data.</text>
</comment>
<evidence type="ECO:0000256" key="4">
    <source>
        <dbReference type="ARBA" id="ARBA00022729"/>
    </source>
</evidence>
<evidence type="ECO:0000313" key="6">
    <source>
        <dbReference type="EMBL" id="KAJ8980979.1"/>
    </source>
</evidence>
<dbReference type="InterPro" id="IPR011042">
    <property type="entry name" value="6-blade_b-propeller_TolB-like"/>
</dbReference>
<dbReference type="PRINTS" id="PR01366">
    <property type="entry name" value="ROYALJELLY"/>
</dbReference>
<keyword evidence="3" id="KW-0964">Secreted</keyword>
<dbReference type="InterPro" id="IPR017996">
    <property type="entry name" value="MRJP/yellow-related"/>
</dbReference>
<feature type="signal peptide" evidence="5">
    <location>
        <begin position="1"/>
        <end position="17"/>
    </location>
</feature>
<sequence length="458" mass="51931">MCRFLTTALLLTVPSLAWTMVMDNLHVAYQWKKLNITFPSRDAQLQAQQSRTYIPENNVPIGVEVYQDRLFITIPRWKPGVAASLVYLNLTDAPTDSPPLYPYPNWDQHLKGPDDSLPQIVSASRIRADACGNLWVLDSGYSDIIEGTSLTKPKLLIYSLETDQLLRSYVLPDDQFHQNDNYFANIAVEDHDCENIFAYLADVGTPGLVVYSHKMGRSWQVRHHYFNIDPIAGDMQVGGVVFQWKDGVIGLALSAPDIDGYSTLYFHPLTGFDEFSVSTKVLRDENLARNNTANFHQFKRLGSRGAKGQSGASFLDQESKVLFFASIHLNAVICWRTNNPNYTKESHSRVFMNNQTMVIPNDIKVDANHTLWVLSSNLPRFMYGDLDYLEYNFRVWKGKVYEAIKYTACESKMVVNKTIVEKIKDHLGKNKEVQTASSGDSLRYSLLLVNILLVAILP</sequence>
<feature type="chain" id="PRO_5046577458" evidence="5">
    <location>
        <begin position="18"/>
        <end position="458"/>
    </location>
</feature>
<accession>A0ABQ9JTT4</accession>
<dbReference type="PANTHER" id="PTHR10009">
    <property type="entry name" value="PROTEIN YELLOW-RELATED"/>
    <property type="match status" value="1"/>
</dbReference>
<comment type="similarity">
    <text evidence="2">Belongs to the major royal jelly protein family.</text>
</comment>